<reference evidence="3" key="1">
    <citation type="submission" date="2018-05" db="EMBL/GenBank/DDBJ databases">
        <title>Genome sequencing of Phenylobacterium sp. HYN0004.</title>
        <authorList>
            <person name="Yi H."/>
            <person name="Baek C."/>
        </authorList>
    </citation>
    <scope>NUCLEOTIDE SEQUENCE [LARGE SCALE GENOMIC DNA]</scope>
    <source>
        <strain evidence="3">HYN0004</strain>
    </source>
</reference>
<dbReference type="AlphaFoldDB" id="A0A2Z3I3V6"/>
<organism evidence="2 3">
    <name type="scientific">Phenylobacterium parvum</name>
    <dbReference type="NCBI Taxonomy" id="2201350"/>
    <lineage>
        <taxon>Bacteria</taxon>
        <taxon>Pseudomonadati</taxon>
        <taxon>Pseudomonadota</taxon>
        <taxon>Alphaproteobacteria</taxon>
        <taxon>Caulobacterales</taxon>
        <taxon>Caulobacteraceae</taxon>
        <taxon>Phenylobacterium</taxon>
    </lineage>
</organism>
<accession>A0A2Z3I3V6</accession>
<dbReference type="SUPFAM" id="SSF142906">
    <property type="entry name" value="YjbR-like"/>
    <property type="match status" value="1"/>
</dbReference>
<protein>
    <recommendedName>
        <fullName evidence="4">MmcQ/YjbR family DNA-binding protein</fullName>
    </recommendedName>
</protein>
<dbReference type="EMBL" id="CP029479">
    <property type="protein sequence ID" value="AWM78194.1"/>
    <property type="molecule type" value="Genomic_DNA"/>
</dbReference>
<gene>
    <name evidence="2" type="ORF">HYN04_10775</name>
</gene>
<sequence>MRGRWTAQRAGGGLRRGGLTPSPGCAGSSPLGEQLGAVIPPHQGDAARECGPEGVSRAAVDLRLRPEGGWGVSAPRNPCRQAEAELLAHGLSLPETDLAPPSRAGDHFRYLRVAGKGFAVLGERGEAPDALTLTVKLPVSAGMVADLPFVRESTGWYRRHNWVIAHFGPDDDVLAEMETLKAWMRQSYLAVAPRRLARQVAGD</sequence>
<dbReference type="KEGG" id="phb:HYN04_10775"/>
<dbReference type="InterPro" id="IPR038056">
    <property type="entry name" value="YjbR-like_sf"/>
</dbReference>
<name>A0A2Z3I3V6_9CAUL</name>
<evidence type="ECO:0008006" key="4">
    <source>
        <dbReference type="Google" id="ProtNLM"/>
    </source>
</evidence>
<feature type="region of interest" description="Disordered" evidence="1">
    <location>
        <begin position="1"/>
        <end position="30"/>
    </location>
</feature>
<keyword evidence="3" id="KW-1185">Reference proteome</keyword>
<evidence type="ECO:0000256" key="1">
    <source>
        <dbReference type="SAM" id="MobiDB-lite"/>
    </source>
</evidence>
<evidence type="ECO:0000313" key="3">
    <source>
        <dbReference type="Proteomes" id="UP000247763"/>
    </source>
</evidence>
<proteinExistence type="predicted"/>
<dbReference type="OrthoDB" id="8479417at2"/>
<evidence type="ECO:0000313" key="2">
    <source>
        <dbReference type="EMBL" id="AWM78194.1"/>
    </source>
</evidence>
<dbReference type="Proteomes" id="UP000247763">
    <property type="component" value="Chromosome"/>
</dbReference>